<feature type="signal peptide" evidence="1">
    <location>
        <begin position="1"/>
        <end position="21"/>
    </location>
</feature>
<dbReference type="RefSeq" id="WP_250000239.1">
    <property type="nucleotide sequence ID" value="NZ_CP095443.1"/>
</dbReference>
<keyword evidence="1" id="KW-0732">Signal</keyword>
<gene>
    <name evidence="2" type="ORF">JRA39_001268</name>
    <name evidence="3" type="ORF">KDV35_06605</name>
</gene>
<evidence type="ECO:0000313" key="2">
    <source>
        <dbReference type="EMBL" id="EMP9432251.1"/>
    </source>
</evidence>
<reference evidence="3 4" key="1">
    <citation type="submission" date="2021-04" db="EMBL/GenBank/DDBJ databases">
        <title>Determining the burden of carbapenem-resistant Enterobacterales from a tertiary public heath setting in Bangladesh: a clinical, epidemiological, and molecular study.</title>
        <authorList>
            <person name="Farzana R."/>
            <person name="Walsh T.R."/>
        </authorList>
    </citation>
    <scope>NUCLEOTIDE SEQUENCE [LARGE SCALE GENOMIC DNA]</scope>
    <source>
        <strain evidence="4">dmpro_s316</strain>
        <strain evidence="3">Dmpro_s316</strain>
    </source>
</reference>
<protein>
    <submittedName>
        <fullName evidence="2">Type 1 fimbrial protein</fullName>
    </submittedName>
</protein>
<comment type="caution">
    <text evidence="2">The sequence shown here is derived from an EMBL/GenBank/DDBJ whole genome shotgun (WGS) entry which is preliminary data.</text>
</comment>
<feature type="chain" id="PRO_5042592421" evidence="1">
    <location>
        <begin position="22"/>
        <end position="235"/>
    </location>
</feature>
<proteinExistence type="predicted"/>
<accession>A0AAI9HZT6</accession>
<name>A0AAI9HZT6_PROST</name>
<dbReference type="EMBL" id="AAZDVE040000007">
    <property type="protein sequence ID" value="EMP9432251.1"/>
    <property type="molecule type" value="Genomic_DNA"/>
</dbReference>
<organism evidence="2">
    <name type="scientific">Providencia stuartii</name>
    <dbReference type="NCBI Taxonomy" id="588"/>
    <lineage>
        <taxon>Bacteria</taxon>
        <taxon>Pseudomonadati</taxon>
        <taxon>Pseudomonadota</taxon>
        <taxon>Gammaproteobacteria</taxon>
        <taxon>Enterobacterales</taxon>
        <taxon>Morganellaceae</taxon>
        <taxon>Providencia</taxon>
    </lineage>
</organism>
<evidence type="ECO:0000313" key="3">
    <source>
        <dbReference type="EMBL" id="MER5076537.1"/>
    </source>
</evidence>
<dbReference type="AlphaFoldDB" id="A0AAI9HZT6"/>
<sequence>MNKLTKCITLFPLLVSGMSYGDINANLKVNGDIKPPTCLVNGMEKTDIIYDMGKLSLDVIPVSDMYIFPNESLVKNTVTVTCDATTYLTFMANDTYQSLNLPATPLKSSYGHIYFRFNVGEPQALGGVYFLLEDLEVDNKAVYARRLYSNIKPTSGIRDNTLTKDEYYGWANVAKETVDTSEFQESLVPGKVFSVSFKQGGAFINSRTDLSKANINLNDGVNYNAEAVVTFNFGI</sequence>
<reference evidence="2" key="2">
    <citation type="submission" date="2024-02" db="EMBL/GenBank/DDBJ databases">
        <authorList>
            <consortium name="Clinical and Environmental Microbiology Branch: Whole genome sequencing antimicrobial resistance pathogens in the healthcare setting"/>
        </authorList>
    </citation>
    <scope>NUCLEOTIDE SEQUENCE</scope>
    <source>
        <strain evidence="2">2020GO-00142</strain>
    </source>
</reference>
<evidence type="ECO:0000313" key="4">
    <source>
        <dbReference type="Proteomes" id="UP001495779"/>
    </source>
</evidence>
<dbReference type="EMBL" id="JAGSRH010000007">
    <property type="protein sequence ID" value="MER5076537.1"/>
    <property type="molecule type" value="Genomic_DNA"/>
</dbReference>
<evidence type="ECO:0000256" key="1">
    <source>
        <dbReference type="SAM" id="SignalP"/>
    </source>
</evidence>
<dbReference type="Proteomes" id="UP001495779">
    <property type="component" value="Unassembled WGS sequence"/>
</dbReference>